<feature type="compositionally biased region" description="Polar residues" evidence="1">
    <location>
        <begin position="21"/>
        <end position="30"/>
    </location>
</feature>
<organism evidence="2 3">
    <name type="scientific">Sphingobacterium populi</name>
    <dbReference type="NCBI Taxonomy" id="1812824"/>
    <lineage>
        <taxon>Bacteria</taxon>
        <taxon>Pseudomonadati</taxon>
        <taxon>Bacteroidota</taxon>
        <taxon>Sphingobacteriia</taxon>
        <taxon>Sphingobacteriales</taxon>
        <taxon>Sphingobacteriaceae</taxon>
        <taxon>Sphingobacterium</taxon>
    </lineage>
</organism>
<dbReference type="Proteomes" id="UP001597418">
    <property type="component" value="Unassembled WGS sequence"/>
</dbReference>
<gene>
    <name evidence="2" type="ORF">ACFSQ6_14380</name>
</gene>
<sequence>MSTQDHVNKDPKLTEDKDATKNTTGQTNPESGKGDGYVPPAPDVPSARNTRDHSGPITSKEPRTRQD</sequence>
<evidence type="ECO:0000256" key="1">
    <source>
        <dbReference type="SAM" id="MobiDB-lite"/>
    </source>
</evidence>
<keyword evidence="3" id="KW-1185">Reference proteome</keyword>
<comment type="caution">
    <text evidence="2">The sequence shown here is derived from an EMBL/GenBank/DDBJ whole genome shotgun (WGS) entry which is preliminary data.</text>
</comment>
<evidence type="ECO:0000313" key="3">
    <source>
        <dbReference type="Proteomes" id="UP001597418"/>
    </source>
</evidence>
<evidence type="ECO:0008006" key="4">
    <source>
        <dbReference type="Google" id="ProtNLM"/>
    </source>
</evidence>
<reference evidence="3" key="1">
    <citation type="journal article" date="2019" name="Int. J. Syst. Evol. Microbiol.">
        <title>The Global Catalogue of Microorganisms (GCM) 10K type strain sequencing project: providing services to taxonomists for standard genome sequencing and annotation.</title>
        <authorList>
            <consortium name="The Broad Institute Genomics Platform"/>
            <consortium name="The Broad Institute Genome Sequencing Center for Infectious Disease"/>
            <person name="Wu L."/>
            <person name="Ma J."/>
        </authorList>
    </citation>
    <scope>NUCLEOTIDE SEQUENCE [LARGE SCALE GENOMIC DNA]</scope>
    <source>
        <strain evidence="3">KCTC 42247</strain>
    </source>
</reference>
<dbReference type="RefSeq" id="WP_066752142.1">
    <property type="nucleotide sequence ID" value="NZ_JBHUMB010000014.1"/>
</dbReference>
<accession>A0ABW5UIS1</accession>
<feature type="compositionally biased region" description="Basic and acidic residues" evidence="1">
    <location>
        <begin position="49"/>
        <end position="67"/>
    </location>
</feature>
<protein>
    <recommendedName>
        <fullName evidence="4">Sigma-like protein</fullName>
    </recommendedName>
</protein>
<proteinExistence type="predicted"/>
<evidence type="ECO:0000313" key="2">
    <source>
        <dbReference type="EMBL" id="MFD2744582.1"/>
    </source>
</evidence>
<feature type="region of interest" description="Disordered" evidence="1">
    <location>
        <begin position="1"/>
        <end position="67"/>
    </location>
</feature>
<feature type="compositionally biased region" description="Basic and acidic residues" evidence="1">
    <location>
        <begin position="1"/>
        <end position="20"/>
    </location>
</feature>
<dbReference type="EMBL" id="JBHUMB010000014">
    <property type="protein sequence ID" value="MFD2744582.1"/>
    <property type="molecule type" value="Genomic_DNA"/>
</dbReference>
<name>A0ABW5UIS1_9SPHI</name>